<evidence type="ECO:0000313" key="4">
    <source>
        <dbReference type="Proteomes" id="UP000284842"/>
    </source>
</evidence>
<proteinExistence type="predicted"/>
<evidence type="ECO:0000256" key="1">
    <source>
        <dbReference type="SAM" id="SignalP"/>
    </source>
</evidence>
<feature type="chain" id="PRO_5019560116" description="G domain-containing protein" evidence="1">
    <location>
        <begin position="25"/>
        <end position="384"/>
    </location>
</feature>
<dbReference type="Proteomes" id="UP000284842">
    <property type="component" value="Unassembled WGS sequence"/>
</dbReference>
<protein>
    <recommendedName>
        <fullName evidence="2">G domain-containing protein</fullName>
    </recommendedName>
</protein>
<dbReference type="AlphaFoldDB" id="A0A409YPX8"/>
<gene>
    <name evidence="3" type="ORF">CVT24_010190</name>
</gene>
<keyword evidence="1" id="KW-0732">Signal</keyword>
<dbReference type="OrthoDB" id="2867199at2759"/>
<dbReference type="CDD" id="cd00882">
    <property type="entry name" value="Ras_like_GTPase"/>
    <property type="match status" value="1"/>
</dbReference>
<reference evidence="3 4" key="1">
    <citation type="journal article" date="2018" name="Evol. Lett.">
        <title>Horizontal gene cluster transfer increased hallucinogenic mushroom diversity.</title>
        <authorList>
            <person name="Reynolds H.T."/>
            <person name="Vijayakumar V."/>
            <person name="Gluck-Thaler E."/>
            <person name="Korotkin H.B."/>
            <person name="Matheny P.B."/>
            <person name="Slot J.C."/>
        </authorList>
    </citation>
    <scope>NUCLEOTIDE SEQUENCE [LARGE SCALE GENOMIC DNA]</scope>
    <source>
        <strain evidence="3 4">2629</strain>
    </source>
</reference>
<dbReference type="InParanoid" id="A0A409YPX8"/>
<sequence>MRSLTSYLLLFTLYFTSLFYTAHANPPDLVSVLKPGAKVYRAVTGGELPYADRYVVGNPPPPYLPIAGDFAKYGAFYTFATLKEAFEWGMHMSGFYYKKPSDHIKNPDHIHKFYIIELEYNPGVLNPTTKFFAKGGSDYTAFIKENYPPAGHPGSLTMEWGGTPQPAAADIIEGPMSNSRKEPHIRNPDKPPGEYNHQIAFTSQIALSCLKVVTKIYNFYAQSPAKTSEATLFCESCLDGPTLALRGSYFSTQKTGDVSVEIWRGKIPDQSYRILLLGATGSGKSSFIEALAGSGQKLGISGSTLDSVTQVVQAFRIENMQFKFQYGDMWPVFLIDTPGFSDSKMSEAEVVNKIQGRMDENGFHPTKLVKTLETTAFPRFYSVF</sequence>
<dbReference type="InterPro" id="IPR027417">
    <property type="entry name" value="P-loop_NTPase"/>
</dbReference>
<dbReference type="EMBL" id="NHTK01000856">
    <property type="protein sequence ID" value="PPR05058.1"/>
    <property type="molecule type" value="Genomic_DNA"/>
</dbReference>
<evidence type="ECO:0000259" key="2">
    <source>
        <dbReference type="Pfam" id="PF01926"/>
    </source>
</evidence>
<comment type="caution">
    <text evidence="3">The sequence shown here is derived from an EMBL/GenBank/DDBJ whole genome shotgun (WGS) entry which is preliminary data.</text>
</comment>
<dbReference type="InterPro" id="IPR006073">
    <property type="entry name" value="GTP-bd"/>
</dbReference>
<dbReference type="Gene3D" id="3.40.50.300">
    <property type="entry name" value="P-loop containing nucleotide triphosphate hydrolases"/>
    <property type="match status" value="1"/>
</dbReference>
<name>A0A409YPX8_9AGAR</name>
<dbReference type="Pfam" id="PF01926">
    <property type="entry name" value="MMR_HSR1"/>
    <property type="match status" value="1"/>
</dbReference>
<organism evidence="3 4">
    <name type="scientific">Panaeolus cyanescens</name>
    <dbReference type="NCBI Taxonomy" id="181874"/>
    <lineage>
        <taxon>Eukaryota</taxon>
        <taxon>Fungi</taxon>
        <taxon>Dikarya</taxon>
        <taxon>Basidiomycota</taxon>
        <taxon>Agaricomycotina</taxon>
        <taxon>Agaricomycetes</taxon>
        <taxon>Agaricomycetidae</taxon>
        <taxon>Agaricales</taxon>
        <taxon>Agaricineae</taxon>
        <taxon>Galeropsidaceae</taxon>
        <taxon>Panaeolus</taxon>
    </lineage>
</organism>
<feature type="domain" description="G" evidence="2">
    <location>
        <begin position="273"/>
        <end position="352"/>
    </location>
</feature>
<accession>A0A409YPX8</accession>
<dbReference type="GO" id="GO:0005525">
    <property type="term" value="F:GTP binding"/>
    <property type="evidence" value="ECO:0007669"/>
    <property type="project" value="InterPro"/>
</dbReference>
<evidence type="ECO:0000313" key="3">
    <source>
        <dbReference type="EMBL" id="PPR05058.1"/>
    </source>
</evidence>
<keyword evidence="4" id="KW-1185">Reference proteome</keyword>
<dbReference type="SUPFAM" id="SSF52540">
    <property type="entry name" value="P-loop containing nucleoside triphosphate hydrolases"/>
    <property type="match status" value="1"/>
</dbReference>
<feature type="signal peptide" evidence="1">
    <location>
        <begin position="1"/>
        <end position="24"/>
    </location>
</feature>